<protein>
    <submittedName>
        <fullName evidence="2">Glyoxalase/bleomycin resistance/dioxygenase family protein</fullName>
    </submittedName>
</protein>
<organism evidence="2 3">
    <name type="scientific">Agathobaculum faecis</name>
    <dbReference type="NCBI Taxonomy" id="2763013"/>
    <lineage>
        <taxon>Bacteria</taxon>
        <taxon>Bacillati</taxon>
        <taxon>Bacillota</taxon>
        <taxon>Clostridia</taxon>
        <taxon>Eubacteriales</taxon>
        <taxon>Butyricicoccaceae</taxon>
        <taxon>Agathobaculum</taxon>
    </lineage>
</organism>
<name>A0A923RUF1_9FIRM</name>
<evidence type="ECO:0000313" key="3">
    <source>
        <dbReference type="Proteomes" id="UP000606499"/>
    </source>
</evidence>
<dbReference type="InterPro" id="IPR025870">
    <property type="entry name" value="Glyoxalase-like_dom"/>
</dbReference>
<keyword evidence="3" id="KW-1185">Reference proteome</keyword>
<comment type="caution">
    <text evidence="2">The sequence shown here is derived from an EMBL/GenBank/DDBJ whole genome shotgun (WGS) entry which is preliminary data.</text>
</comment>
<gene>
    <name evidence="2" type="ORF">H8S45_00045</name>
</gene>
<feature type="domain" description="VOC" evidence="1">
    <location>
        <begin position="1"/>
        <end position="119"/>
    </location>
</feature>
<evidence type="ECO:0000259" key="1">
    <source>
        <dbReference type="PROSITE" id="PS51819"/>
    </source>
</evidence>
<dbReference type="AlphaFoldDB" id="A0A923RUF1"/>
<dbReference type="Proteomes" id="UP000606499">
    <property type="component" value="Unassembled WGS sequence"/>
</dbReference>
<dbReference type="SUPFAM" id="SSF54593">
    <property type="entry name" value="Glyoxalase/Bleomycin resistance protein/Dihydroxybiphenyl dioxygenase"/>
    <property type="match status" value="1"/>
</dbReference>
<dbReference type="Gene3D" id="3.10.180.10">
    <property type="entry name" value="2,3-Dihydroxybiphenyl 1,2-Dioxygenase, domain 1"/>
    <property type="match status" value="1"/>
</dbReference>
<dbReference type="Pfam" id="PF12681">
    <property type="entry name" value="Glyoxalase_2"/>
    <property type="match status" value="1"/>
</dbReference>
<sequence length="156" mass="18411">MQYQLPLLAVRDVEVSKRFYHDLFEQEVSMDLGRNVTFSGGFAIQQDFDWLVGIPKSTILHQTNNMELYFEVDDFEAFWSRLQQHPDVDLVHGPKTHEWHQRVVRLYDPDWHMIEVGESMTVVVQRLLREGNDVERTAEMTQLPVGFVEQCRKGME</sequence>
<accession>A0A923RUF1</accession>
<dbReference type="EMBL" id="JACOPL010000001">
    <property type="protein sequence ID" value="MBC5723867.1"/>
    <property type="molecule type" value="Genomic_DNA"/>
</dbReference>
<evidence type="ECO:0000313" key="2">
    <source>
        <dbReference type="EMBL" id="MBC5723867.1"/>
    </source>
</evidence>
<reference evidence="2" key="1">
    <citation type="submission" date="2020-08" db="EMBL/GenBank/DDBJ databases">
        <title>Genome public.</title>
        <authorList>
            <person name="Liu C."/>
            <person name="Sun Q."/>
        </authorList>
    </citation>
    <scope>NUCLEOTIDE SEQUENCE</scope>
    <source>
        <strain evidence="2">NSJ-28</strain>
    </source>
</reference>
<dbReference type="PROSITE" id="PS51819">
    <property type="entry name" value="VOC"/>
    <property type="match status" value="1"/>
</dbReference>
<dbReference type="InterPro" id="IPR029068">
    <property type="entry name" value="Glyas_Bleomycin-R_OHBP_Dase"/>
</dbReference>
<dbReference type="InterPro" id="IPR037523">
    <property type="entry name" value="VOC_core"/>
</dbReference>
<proteinExistence type="predicted"/>
<dbReference type="RefSeq" id="WP_054327714.1">
    <property type="nucleotide sequence ID" value="NZ_JACOPL010000001.1"/>
</dbReference>